<organism evidence="8 9">
    <name type="scientific">Pseudolactococcus plantarum</name>
    <dbReference type="NCBI Taxonomy" id="1365"/>
    <lineage>
        <taxon>Bacteria</taxon>
        <taxon>Bacillati</taxon>
        <taxon>Bacillota</taxon>
        <taxon>Bacilli</taxon>
        <taxon>Lactobacillales</taxon>
        <taxon>Streptococcaceae</taxon>
        <taxon>Pseudolactococcus</taxon>
    </lineage>
</organism>
<evidence type="ECO:0000256" key="3">
    <source>
        <dbReference type="ARBA" id="ARBA00022475"/>
    </source>
</evidence>
<dbReference type="AlphaFoldDB" id="A0A2A5S324"/>
<proteinExistence type="inferred from homology"/>
<feature type="transmembrane region" description="Helical" evidence="7">
    <location>
        <begin position="187"/>
        <end position="203"/>
    </location>
</feature>
<feature type="transmembrane region" description="Helical" evidence="7">
    <location>
        <begin position="251"/>
        <end position="271"/>
    </location>
</feature>
<name>A0A2A5S324_9LACT</name>
<feature type="transmembrane region" description="Helical" evidence="7">
    <location>
        <begin position="31"/>
        <end position="52"/>
    </location>
</feature>
<dbReference type="EMBL" id="JXJX01000002">
    <property type="protein sequence ID" value="PCS07886.1"/>
    <property type="molecule type" value="Genomic_DNA"/>
</dbReference>
<protein>
    <submittedName>
        <fullName evidence="8">Membrane protein</fullName>
    </submittedName>
</protein>
<dbReference type="InterPro" id="IPR005524">
    <property type="entry name" value="DUF318"/>
</dbReference>
<keyword evidence="9" id="KW-1185">Reference proteome</keyword>
<gene>
    <name evidence="8" type="ORF">RU87_GL000622</name>
</gene>
<dbReference type="PANTHER" id="PTHR34184:SF4">
    <property type="entry name" value="UPF0718 PROTEIN YCGR"/>
    <property type="match status" value="1"/>
</dbReference>
<dbReference type="GO" id="GO:0005886">
    <property type="term" value="C:plasma membrane"/>
    <property type="evidence" value="ECO:0007669"/>
    <property type="project" value="UniProtKB-SubCell"/>
</dbReference>
<dbReference type="InterPro" id="IPR052923">
    <property type="entry name" value="UPF0718"/>
</dbReference>
<comment type="subcellular location">
    <subcellularLocation>
        <location evidence="1">Cell membrane</location>
        <topology evidence="1">Multi-pass membrane protein</topology>
    </subcellularLocation>
</comment>
<dbReference type="Proteomes" id="UP000242246">
    <property type="component" value="Unassembled WGS sequence"/>
</dbReference>
<sequence length="272" mass="29874">MFGCLVAGIIETYLSPSIVAKFLPKNKFLRVIVGIFAGFFFPSCECGIVPIINRFLEKKVPTYTGIPFLIAAPIINPVVLFATFVAFGNSFKFLLLRLLGALALALIIGLILAYQFDEPILLEKPADDHHTHTHAQLTARQKVWQALSHGVDEFFDTGRYLIFGSLVASCIQVFVPTKLLTSVTHSPVVAILLMMGFAFLLSLCSEADAFIGASLLSLFGTGPIIAFLLFGPIIDMKNLLMMKHYFKPKFIIRYVLAISVLVIAISMGVSLL</sequence>
<evidence type="ECO:0000256" key="4">
    <source>
        <dbReference type="ARBA" id="ARBA00022692"/>
    </source>
</evidence>
<evidence type="ECO:0000256" key="6">
    <source>
        <dbReference type="ARBA" id="ARBA00023136"/>
    </source>
</evidence>
<evidence type="ECO:0000256" key="1">
    <source>
        <dbReference type="ARBA" id="ARBA00004651"/>
    </source>
</evidence>
<dbReference type="PANTHER" id="PTHR34184">
    <property type="entry name" value="UPF0718 PROTEIN YCGR"/>
    <property type="match status" value="1"/>
</dbReference>
<evidence type="ECO:0000313" key="9">
    <source>
        <dbReference type="Proteomes" id="UP000242246"/>
    </source>
</evidence>
<comment type="caution">
    <text evidence="8">The sequence shown here is derived from an EMBL/GenBank/DDBJ whole genome shotgun (WGS) entry which is preliminary data.</text>
</comment>
<feature type="transmembrane region" description="Helical" evidence="7">
    <location>
        <begin position="94"/>
        <end position="116"/>
    </location>
</feature>
<keyword evidence="6 7" id="KW-0472">Membrane</keyword>
<evidence type="ECO:0000256" key="5">
    <source>
        <dbReference type="ARBA" id="ARBA00022989"/>
    </source>
</evidence>
<evidence type="ECO:0000256" key="7">
    <source>
        <dbReference type="SAM" id="Phobius"/>
    </source>
</evidence>
<evidence type="ECO:0000256" key="2">
    <source>
        <dbReference type="ARBA" id="ARBA00006386"/>
    </source>
</evidence>
<comment type="similarity">
    <text evidence="2">Belongs to the UPF0718 family.</text>
</comment>
<reference evidence="8 9" key="1">
    <citation type="submission" date="2014-12" db="EMBL/GenBank/DDBJ databases">
        <title>Draft genome sequences of 10 type strains of Lactococcus.</title>
        <authorList>
            <person name="Sun Z."/>
            <person name="Zhong Z."/>
            <person name="Liu W."/>
            <person name="Zhang W."/>
            <person name="Zhang H."/>
        </authorList>
    </citation>
    <scope>NUCLEOTIDE SEQUENCE [LARGE SCALE GENOMIC DNA]</scope>
    <source>
        <strain evidence="8 9">DSM 20686</strain>
    </source>
</reference>
<keyword evidence="3" id="KW-1003">Cell membrane</keyword>
<dbReference type="Pfam" id="PF03773">
    <property type="entry name" value="ArsP_1"/>
    <property type="match status" value="1"/>
</dbReference>
<keyword evidence="5 7" id="KW-1133">Transmembrane helix</keyword>
<evidence type="ECO:0000313" key="8">
    <source>
        <dbReference type="EMBL" id="PCS07886.1"/>
    </source>
</evidence>
<dbReference type="STRING" id="1348632.GCA_001591745_01632"/>
<accession>A0A2A5S324</accession>
<feature type="transmembrane region" description="Helical" evidence="7">
    <location>
        <begin position="209"/>
        <end position="230"/>
    </location>
</feature>
<keyword evidence="4 7" id="KW-0812">Transmembrane</keyword>
<feature type="transmembrane region" description="Helical" evidence="7">
    <location>
        <begin position="64"/>
        <end position="87"/>
    </location>
</feature>